<dbReference type="AlphaFoldDB" id="A0AAV3PI94"/>
<dbReference type="Proteomes" id="UP001454036">
    <property type="component" value="Unassembled WGS sequence"/>
</dbReference>
<evidence type="ECO:0000313" key="2">
    <source>
        <dbReference type="EMBL" id="GAA0149898.1"/>
    </source>
</evidence>
<evidence type="ECO:0000256" key="1">
    <source>
        <dbReference type="SAM" id="MobiDB-lite"/>
    </source>
</evidence>
<accession>A0AAV3PI94</accession>
<organism evidence="2 3">
    <name type="scientific">Lithospermum erythrorhizon</name>
    <name type="common">Purple gromwell</name>
    <name type="synonym">Lithospermum officinale var. erythrorhizon</name>
    <dbReference type="NCBI Taxonomy" id="34254"/>
    <lineage>
        <taxon>Eukaryota</taxon>
        <taxon>Viridiplantae</taxon>
        <taxon>Streptophyta</taxon>
        <taxon>Embryophyta</taxon>
        <taxon>Tracheophyta</taxon>
        <taxon>Spermatophyta</taxon>
        <taxon>Magnoliopsida</taxon>
        <taxon>eudicotyledons</taxon>
        <taxon>Gunneridae</taxon>
        <taxon>Pentapetalae</taxon>
        <taxon>asterids</taxon>
        <taxon>lamiids</taxon>
        <taxon>Boraginales</taxon>
        <taxon>Boraginaceae</taxon>
        <taxon>Boraginoideae</taxon>
        <taxon>Lithospermeae</taxon>
        <taxon>Lithospermum</taxon>
    </lineage>
</organism>
<keyword evidence="3" id="KW-1185">Reference proteome</keyword>
<protein>
    <submittedName>
        <fullName evidence="2">Uncharacterized protein</fullName>
    </submittedName>
</protein>
<feature type="region of interest" description="Disordered" evidence="1">
    <location>
        <begin position="1"/>
        <end position="50"/>
    </location>
</feature>
<evidence type="ECO:0000313" key="3">
    <source>
        <dbReference type="Proteomes" id="UP001454036"/>
    </source>
</evidence>
<comment type="caution">
    <text evidence="2">The sequence shown here is derived from an EMBL/GenBank/DDBJ whole genome shotgun (WGS) entry which is preliminary data.</text>
</comment>
<name>A0AAV3PI94_LITER</name>
<dbReference type="EMBL" id="BAABME010017390">
    <property type="protein sequence ID" value="GAA0149898.1"/>
    <property type="molecule type" value="Genomic_DNA"/>
</dbReference>
<proteinExistence type="predicted"/>
<sequence length="74" mass="7531">MKGPNSPCHPSSSGNLGAPEGQSPFFSQPTEGRFASSPLPSTGPGLSGQAPRVDYRKWLLGHAAHGALAPAPLP</sequence>
<gene>
    <name evidence="2" type="ORF">LIER_37021</name>
</gene>
<feature type="compositionally biased region" description="Low complexity" evidence="1">
    <location>
        <begin position="36"/>
        <end position="48"/>
    </location>
</feature>
<reference evidence="2 3" key="1">
    <citation type="submission" date="2024-01" db="EMBL/GenBank/DDBJ databases">
        <title>The complete chloroplast genome sequence of Lithospermum erythrorhizon: insights into the phylogenetic relationship among Boraginaceae species and the maternal lineages of purple gromwells.</title>
        <authorList>
            <person name="Okada T."/>
            <person name="Watanabe K."/>
        </authorList>
    </citation>
    <scope>NUCLEOTIDE SEQUENCE [LARGE SCALE GENOMIC DNA]</scope>
</reference>